<evidence type="ECO:0000313" key="1">
    <source>
        <dbReference type="EMBL" id="KPV49503.1"/>
    </source>
</evidence>
<dbReference type="EMBL" id="LJCR01001927">
    <property type="protein sequence ID" value="KPV49503.1"/>
    <property type="molecule type" value="Genomic_DNA"/>
</dbReference>
<gene>
    <name evidence="1" type="ORF">SE17_32250</name>
</gene>
<sequence length="60" mass="7394">VPWCRGVTRWRWLYGWGRFLYFNRWDYDGNRGGRLAFLSLLLWLEKERLSVQLIQDGIFI</sequence>
<feature type="non-terminal residue" evidence="1">
    <location>
        <position position="1"/>
    </location>
</feature>
<keyword evidence="2" id="KW-1185">Reference proteome</keyword>
<reference evidence="1 2" key="1">
    <citation type="submission" date="2015-09" db="EMBL/GenBank/DDBJ databases">
        <title>Draft genome sequence of Kouleothrix aurantiaca JCM 19913.</title>
        <authorList>
            <person name="Hemp J."/>
        </authorList>
    </citation>
    <scope>NUCLEOTIDE SEQUENCE [LARGE SCALE GENOMIC DNA]</scope>
    <source>
        <strain evidence="1 2">COM-B</strain>
    </source>
</reference>
<protein>
    <submittedName>
        <fullName evidence="1">Uncharacterized protein</fullName>
    </submittedName>
</protein>
<comment type="caution">
    <text evidence="1">The sequence shown here is derived from an EMBL/GenBank/DDBJ whole genome shotgun (WGS) entry which is preliminary data.</text>
</comment>
<name>A0A0P9H6J6_9CHLR</name>
<dbReference type="Proteomes" id="UP000050509">
    <property type="component" value="Unassembled WGS sequence"/>
</dbReference>
<proteinExistence type="predicted"/>
<accession>A0A0P9H6J6</accession>
<evidence type="ECO:0000313" key="2">
    <source>
        <dbReference type="Proteomes" id="UP000050509"/>
    </source>
</evidence>
<organism evidence="1 2">
    <name type="scientific">Kouleothrix aurantiaca</name>
    <dbReference type="NCBI Taxonomy" id="186479"/>
    <lineage>
        <taxon>Bacteria</taxon>
        <taxon>Bacillati</taxon>
        <taxon>Chloroflexota</taxon>
        <taxon>Chloroflexia</taxon>
        <taxon>Chloroflexales</taxon>
        <taxon>Roseiflexineae</taxon>
        <taxon>Roseiflexaceae</taxon>
        <taxon>Kouleothrix</taxon>
    </lineage>
</organism>
<dbReference type="AlphaFoldDB" id="A0A0P9H6J6"/>